<evidence type="ECO:0000313" key="1">
    <source>
        <dbReference type="EMBL" id="EFW29940.1"/>
    </source>
</evidence>
<organism evidence="1 2">
    <name type="scientific">Selenomonas artemidis F0399</name>
    <dbReference type="NCBI Taxonomy" id="749551"/>
    <lineage>
        <taxon>Bacteria</taxon>
        <taxon>Bacillati</taxon>
        <taxon>Bacillota</taxon>
        <taxon>Negativicutes</taxon>
        <taxon>Selenomonadales</taxon>
        <taxon>Selenomonadaceae</taxon>
        <taxon>Selenomonas</taxon>
    </lineage>
</organism>
<reference evidence="1 2" key="1">
    <citation type="submission" date="2010-08" db="EMBL/GenBank/DDBJ databases">
        <authorList>
            <person name="Weinstock G."/>
            <person name="Sodergren E."/>
            <person name="Clifton S."/>
            <person name="Fulton L."/>
            <person name="Fulton B."/>
            <person name="Courtney L."/>
            <person name="Fronick C."/>
            <person name="Harrison M."/>
            <person name="Strong C."/>
            <person name="Farmer C."/>
            <person name="Delahaunty K."/>
            <person name="Markovic C."/>
            <person name="Hall O."/>
            <person name="Minx P."/>
            <person name="Tomlinson C."/>
            <person name="Mitreva M."/>
            <person name="Hou S."/>
            <person name="Chen J."/>
            <person name="Wollam A."/>
            <person name="Pepin K.H."/>
            <person name="Johnson M."/>
            <person name="Bhonagiri V."/>
            <person name="Zhang X."/>
            <person name="Suruliraj S."/>
            <person name="Warren W."/>
            <person name="Chinwalla A."/>
            <person name="Mardis E.R."/>
            <person name="Wilson R.K."/>
        </authorList>
    </citation>
    <scope>NUCLEOTIDE SEQUENCE [LARGE SCALE GENOMIC DNA]</scope>
    <source>
        <strain evidence="1 2">F0399</strain>
    </source>
</reference>
<protein>
    <submittedName>
        <fullName evidence="1">Uncharacterized protein</fullName>
    </submittedName>
</protein>
<comment type="caution">
    <text evidence="1">The sequence shown here is derived from an EMBL/GenBank/DDBJ whole genome shotgun (WGS) entry which is preliminary data.</text>
</comment>
<dbReference type="AlphaFoldDB" id="E7N1G9"/>
<dbReference type="HOGENOM" id="CLU_2144094_0_0_9"/>
<sequence>MEEGIAHRVKKCEGIRAVIAAESAPPGKRYQSKHDDQLLVVLYSGARTVWRAARRSLSVLEGGAFFIARLLIVIIQRKVKKSIGQKEKVEKFFRACIMKWKRRYISIADERA</sequence>
<keyword evidence="2" id="KW-1185">Reference proteome</keyword>
<gene>
    <name evidence="1" type="ORF">HMPREF9555_00821</name>
</gene>
<name>E7N1G9_9FIRM</name>
<dbReference type="STRING" id="749551.HMPREF9555_00821"/>
<proteinExistence type="predicted"/>
<dbReference type="Proteomes" id="UP000004633">
    <property type="component" value="Unassembled WGS sequence"/>
</dbReference>
<accession>E7N1G9</accession>
<evidence type="ECO:0000313" key="2">
    <source>
        <dbReference type="Proteomes" id="UP000004633"/>
    </source>
</evidence>
<dbReference type="EMBL" id="AECV01000014">
    <property type="protein sequence ID" value="EFW29940.1"/>
    <property type="molecule type" value="Genomic_DNA"/>
</dbReference>